<name>A0A2T6C705_9FLAO</name>
<dbReference type="RefSeq" id="WP_108113452.1">
    <property type="nucleotide sequence ID" value="NZ_QBKT01000001.1"/>
</dbReference>
<proteinExistence type="predicted"/>
<evidence type="ECO:0000313" key="1">
    <source>
        <dbReference type="EMBL" id="PTX64109.1"/>
    </source>
</evidence>
<comment type="caution">
    <text evidence="1">The sequence shown here is derived from an EMBL/GenBank/DDBJ whole genome shotgun (WGS) entry which is preliminary data.</text>
</comment>
<dbReference type="OrthoDB" id="3578967at2"/>
<dbReference type="Proteomes" id="UP000244090">
    <property type="component" value="Unassembled WGS sequence"/>
</dbReference>
<sequence>MKNSKEIPKFKSAFPRTLLVEIEGIISNINITTKHVASRDFTIFLKGEKIEIPYRIYWEVSTLSEDTLNDIQKLILACILTRHHNGFIREENLNKLFSSDAYWTIPFIIQLTGEYVVEILEFIFENFDLLDKQNVLRFILENKSYWQKTKQRIASYWNCYYRYGKNSKKGNYVGFRLIEKIESLEVENIEF</sequence>
<organism evidence="1 2">
    <name type="scientific">Kordia periserrulae</name>
    <dbReference type="NCBI Taxonomy" id="701523"/>
    <lineage>
        <taxon>Bacteria</taxon>
        <taxon>Pseudomonadati</taxon>
        <taxon>Bacteroidota</taxon>
        <taxon>Flavobacteriia</taxon>
        <taxon>Flavobacteriales</taxon>
        <taxon>Flavobacteriaceae</taxon>
        <taxon>Kordia</taxon>
    </lineage>
</organism>
<dbReference type="EMBL" id="QBKT01000001">
    <property type="protein sequence ID" value="PTX64109.1"/>
    <property type="molecule type" value="Genomic_DNA"/>
</dbReference>
<dbReference type="AlphaFoldDB" id="A0A2T6C705"/>
<evidence type="ECO:0000313" key="2">
    <source>
        <dbReference type="Proteomes" id="UP000244090"/>
    </source>
</evidence>
<protein>
    <submittedName>
        <fullName evidence="1">Uncharacterized protein</fullName>
    </submittedName>
</protein>
<keyword evidence="2" id="KW-1185">Reference proteome</keyword>
<reference evidence="1 2" key="1">
    <citation type="submission" date="2018-04" db="EMBL/GenBank/DDBJ databases">
        <title>Genomic Encyclopedia of Archaeal and Bacterial Type Strains, Phase II (KMG-II): from individual species to whole genera.</title>
        <authorList>
            <person name="Goeker M."/>
        </authorList>
    </citation>
    <scope>NUCLEOTIDE SEQUENCE [LARGE SCALE GENOMIC DNA]</scope>
    <source>
        <strain evidence="1 2">DSM 25731</strain>
    </source>
</reference>
<gene>
    <name evidence="1" type="ORF">C8N46_101719</name>
</gene>
<accession>A0A2T6C705</accession>